<accession>A0A9P8NUZ3</accession>
<gene>
    <name evidence="2" type="ORF">OGATHE_005594</name>
</gene>
<reference evidence="2" key="2">
    <citation type="submission" date="2021-01" db="EMBL/GenBank/DDBJ databases">
        <authorList>
            <person name="Schikora-Tamarit M.A."/>
        </authorList>
    </citation>
    <scope>NUCLEOTIDE SEQUENCE</scope>
    <source>
        <strain evidence="2">NCAIM Y.01608</strain>
    </source>
</reference>
<proteinExistence type="predicted"/>
<comment type="caution">
    <text evidence="2">The sequence shown here is derived from an EMBL/GenBank/DDBJ whole genome shotgun (WGS) entry which is preliminary data.</text>
</comment>
<evidence type="ECO:0000313" key="2">
    <source>
        <dbReference type="EMBL" id="KAH3659549.1"/>
    </source>
</evidence>
<keyword evidence="3" id="KW-1185">Reference proteome</keyword>
<reference evidence="2" key="1">
    <citation type="journal article" date="2021" name="Open Biol.">
        <title>Shared evolutionary footprints suggest mitochondrial oxidative damage underlies multiple complex I losses in fungi.</title>
        <authorList>
            <person name="Schikora-Tamarit M.A."/>
            <person name="Marcet-Houben M."/>
            <person name="Nosek J."/>
            <person name="Gabaldon T."/>
        </authorList>
    </citation>
    <scope>NUCLEOTIDE SEQUENCE</scope>
    <source>
        <strain evidence="2">NCAIM Y.01608</strain>
    </source>
</reference>
<sequence length="192" mass="19201">MFSPLLSSEKTAFIPVGCCSSFASKTEAGGGGGGGGGPPAPETGVGGGDGTAGAAEDEALARFSSKEPPWAFQDGPVETGVVTQIHPRAGIPSATALRLLKNLEVRLASFTSTALTMTSLIGASADWNTGLDASTGADLEAAWRNLRSSSSAFSNSLACSATKGSILSEISTKGVTYSSKNLSNASMDGASF</sequence>
<dbReference type="Proteomes" id="UP000788993">
    <property type="component" value="Unassembled WGS sequence"/>
</dbReference>
<feature type="region of interest" description="Disordered" evidence="1">
    <location>
        <begin position="27"/>
        <end position="53"/>
    </location>
</feature>
<name>A0A9P8NUZ3_9ASCO</name>
<dbReference type="AlphaFoldDB" id="A0A9P8NUZ3"/>
<evidence type="ECO:0000313" key="3">
    <source>
        <dbReference type="Proteomes" id="UP000788993"/>
    </source>
</evidence>
<dbReference type="EMBL" id="JAEUBD010001504">
    <property type="protein sequence ID" value="KAH3659549.1"/>
    <property type="molecule type" value="Genomic_DNA"/>
</dbReference>
<evidence type="ECO:0000256" key="1">
    <source>
        <dbReference type="SAM" id="MobiDB-lite"/>
    </source>
</evidence>
<feature type="compositionally biased region" description="Gly residues" evidence="1">
    <location>
        <begin position="28"/>
        <end position="37"/>
    </location>
</feature>
<protein>
    <submittedName>
        <fullName evidence="2">Uncharacterized protein</fullName>
    </submittedName>
</protein>
<organism evidence="2 3">
    <name type="scientific">Ogataea polymorpha</name>
    <dbReference type="NCBI Taxonomy" id="460523"/>
    <lineage>
        <taxon>Eukaryota</taxon>
        <taxon>Fungi</taxon>
        <taxon>Dikarya</taxon>
        <taxon>Ascomycota</taxon>
        <taxon>Saccharomycotina</taxon>
        <taxon>Pichiomycetes</taxon>
        <taxon>Pichiales</taxon>
        <taxon>Pichiaceae</taxon>
        <taxon>Ogataea</taxon>
    </lineage>
</organism>